<organism evidence="1 2">
    <name type="scientific">Psychrobacter sanguinis</name>
    <dbReference type="NCBI Taxonomy" id="861445"/>
    <lineage>
        <taxon>Bacteria</taxon>
        <taxon>Pseudomonadati</taxon>
        <taxon>Pseudomonadota</taxon>
        <taxon>Gammaproteobacteria</taxon>
        <taxon>Moraxellales</taxon>
        <taxon>Moraxellaceae</taxon>
        <taxon>Psychrobacter</taxon>
    </lineage>
</organism>
<comment type="caution">
    <text evidence="1">The sequence shown here is derived from an EMBL/GenBank/DDBJ whole genome shotgun (WGS) entry which is preliminary data.</text>
</comment>
<sequence length="230" mass="25815">MSKESKFIKDKDLAFLQDAHWEDLKILADALIKDYSGTEQWTGKLKSTLSKNKTLYPSSEKELYENSWKAIAAELQLFGGNTIANLTRQKGVVYKVILDDVVKKVGCDVHRQTTVEDTEEKLLRTLFGHVTKLEDLDEMYEKLNDMGLLGLTSLKSNTLSTIKKGVSGRSKLATVGVMVSRLNPLTAIISAPLAIQELSNPAYRVTIPAVCIVAMMRRKHVEKRLARNEF</sequence>
<evidence type="ECO:0000313" key="2">
    <source>
        <dbReference type="Proteomes" id="UP000442109"/>
    </source>
</evidence>
<evidence type="ECO:0000313" key="1">
    <source>
        <dbReference type="EMBL" id="MUG32080.1"/>
    </source>
</evidence>
<gene>
    <name evidence="1" type="ORF">GB996_04645</name>
</gene>
<dbReference type="OrthoDB" id="9128717at2"/>
<dbReference type="AlphaFoldDB" id="A0A844M075"/>
<proteinExistence type="predicted"/>
<accession>A0A844M075</accession>
<dbReference type="Proteomes" id="UP000442109">
    <property type="component" value="Unassembled WGS sequence"/>
</dbReference>
<dbReference type="EMBL" id="WFKQ01000002">
    <property type="protein sequence ID" value="MUG32080.1"/>
    <property type="molecule type" value="Genomic_DNA"/>
</dbReference>
<reference evidence="1 2" key="1">
    <citation type="journal article" date="2019" name="PLoS ONE">
        <title>Pup mortality in New Zealand sea lions (Phocarctos hookeri) at Enderby Island, Auckland Islands, 2013-18.</title>
        <authorList>
            <person name="Michael S.A."/>
            <person name="Hayman D.T.S."/>
            <person name="Gray R."/>
            <person name="Zhang J."/>
            <person name="Rogers L."/>
            <person name="Roe W.D."/>
        </authorList>
    </citation>
    <scope>NUCLEOTIDE SEQUENCE [LARGE SCALE GENOMIC DNA]</scope>
    <source>
        <strain evidence="1 2">SM868</strain>
    </source>
</reference>
<name>A0A844M075_9GAMM</name>
<keyword evidence="2" id="KW-1185">Reference proteome</keyword>
<dbReference type="RefSeq" id="WP_155586973.1">
    <property type="nucleotide sequence ID" value="NZ_WFKQ01000002.1"/>
</dbReference>
<protein>
    <submittedName>
        <fullName evidence="1">DUF3944 domain-containing protein</fullName>
    </submittedName>
</protein>